<organism evidence="1 2">
    <name type="scientific">Streptomyces albidochromogenes</name>
    <dbReference type="NCBI Taxonomy" id="329524"/>
    <lineage>
        <taxon>Bacteria</taxon>
        <taxon>Bacillati</taxon>
        <taxon>Actinomycetota</taxon>
        <taxon>Actinomycetes</taxon>
        <taxon>Kitasatosporales</taxon>
        <taxon>Streptomycetaceae</taxon>
        <taxon>Streptomyces</taxon>
    </lineage>
</organism>
<keyword evidence="2" id="KW-1185">Reference proteome</keyword>
<accession>A0ABW6FFW1</accession>
<reference evidence="1 2" key="1">
    <citation type="submission" date="2024-09" db="EMBL/GenBank/DDBJ databases">
        <title>The Natural Products Discovery Center: Release of the First 8490 Sequenced Strains for Exploring Actinobacteria Biosynthetic Diversity.</title>
        <authorList>
            <person name="Kalkreuter E."/>
            <person name="Kautsar S.A."/>
            <person name="Yang D."/>
            <person name="Bader C.D."/>
            <person name="Teijaro C.N."/>
            <person name="Fluegel L."/>
            <person name="Davis C.M."/>
            <person name="Simpson J.R."/>
            <person name="Lauterbach L."/>
            <person name="Steele A.D."/>
            <person name="Gui C."/>
            <person name="Meng S."/>
            <person name="Li G."/>
            <person name="Viehrig K."/>
            <person name="Ye F."/>
            <person name="Su P."/>
            <person name="Kiefer A.F."/>
            <person name="Nichols A."/>
            <person name="Cepeda A.J."/>
            <person name="Yan W."/>
            <person name="Fan B."/>
            <person name="Jiang Y."/>
            <person name="Adhikari A."/>
            <person name="Zheng C.-J."/>
            <person name="Schuster L."/>
            <person name="Cowan T.M."/>
            <person name="Smanski M.J."/>
            <person name="Chevrette M.G."/>
            <person name="De Carvalho L.P.S."/>
            <person name="Shen B."/>
        </authorList>
    </citation>
    <scope>NUCLEOTIDE SEQUENCE [LARGE SCALE GENOMIC DNA]</scope>
    <source>
        <strain evidence="1 2">NPDC058348</strain>
    </source>
</reference>
<dbReference type="EMBL" id="JBHXIJ010000024">
    <property type="protein sequence ID" value="MFD5098555.1"/>
    <property type="molecule type" value="Genomic_DNA"/>
</dbReference>
<comment type="caution">
    <text evidence="1">The sequence shown here is derived from an EMBL/GenBank/DDBJ whole genome shotgun (WGS) entry which is preliminary data.</text>
</comment>
<sequence length="141" mass="15717">MPSLLSNRLTKWALRPVAVLVDQRISRHTAGLRREVTELRRKQHGLTLLLDRTGRGQHRMPTPDQIDRLVKEVEATTGAGARARRNVTVAYRNVVALEAQRPPSGRSDVPHPLVAVERAAHLGRQRVVRAVRALGVVQQAL</sequence>
<dbReference type="RefSeq" id="WP_386709683.1">
    <property type="nucleotide sequence ID" value="NZ_JBHXIJ010000024.1"/>
</dbReference>
<evidence type="ECO:0000313" key="1">
    <source>
        <dbReference type="EMBL" id="MFD5098555.1"/>
    </source>
</evidence>
<gene>
    <name evidence="1" type="ORF">ACFWJN_06190</name>
</gene>
<evidence type="ECO:0008006" key="3">
    <source>
        <dbReference type="Google" id="ProtNLM"/>
    </source>
</evidence>
<dbReference type="Proteomes" id="UP001598448">
    <property type="component" value="Unassembled WGS sequence"/>
</dbReference>
<proteinExistence type="predicted"/>
<evidence type="ECO:0000313" key="2">
    <source>
        <dbReference type="Proteomes" id="UP001598448"/>
    </source>
</evidence>
<name>A0ABW6FFW1_9ACTN</name>
<protein>
    <recommendedName>
        <fullName evidence="3">Integrase</fullName>
    </recommendedName>
</protein>